<organism evidence="3 4">
    <name type="scientific">Cetraspora pellucida</name>
    <dbReference type="NCBI Taxonomy" id="1433469"/>
    <lineage>
        <taxon>Eukaryota</taxon>
        <taxon>Fungi</taxon>
        <taxon>Fungi incertae sedis</taxon>
        <taxon>Mucoromycota</taxon>
        <taxon>Glomeromycotina</taxon>
        <taxon>Glomeromycetes</taxon>
        <taxon>Diversisporales</taxon>
        <taxon>Gigasporaceae</taxon>
        <taxon>Cetraspora</taxon>
    </lineage>
</organism>
<evidence type="ECO:0000259" key="2">
    <source>
        <dbReference type="Pfam" id="PF03101"/>
    </source>
</evidence>
<dbReference type="GO" id="GO:0005739">
    <property type="term" value="C:mitochondrion"/>
    <property type="evidence" value="ECO:0007669"/>
    <property type="project" value="TreeGrafter"/>
</dbReference>
<dbReference type="InterPro" id="IPR010061">
    <property type="entry name" value="MeMal-semiAld_DH"/>
</dbReference>
<dbReference type="Pfam" id="PF03101">
    <property type="entry name" value="FAR1"/>
    <property type="match status" value="1"/>
</dbReference>
<evidence type="ECO:0000313" key="3">
    <source>
        <dbReference type="EMBL" id="CAG8652447.1"/>
    </source>
</evidence>
<dbReference type="AlphaFoldDB" id="A0A9N9DZ06"/>
<dbReference type="GO" id="GO:0006574">
    <property type="term" value="P:L-valine catabolic process"/>
    <property type="evidence" value="ECO:0007669"/>
    <property type="project" value="TreeGrafter"/>
</dbReference>
<evidence type="ECO:0000313" key="4">
    <source>
        <dbReference type="Proteomes" id="UP000789759"/>
    </source>
</evidence>
<accession>A0A9N9DZ06</accession>
<protein>
    <submittedName>
        <fullName evidence="3">9068_t:CDS:1</fullName>
    </submittedName>
</protein>
<sequence length="283" mass="32512">MLPPLPGQFSNHDELFSYVQTFAINQGYAITIKRSRTDRNDEIKNTLLGCNRSGSYRERLDHSRHRMTALRLINCPFELFATRCSNVWHLEIHNSEHNHKASEDMSGYSIVRQLNSEQREQVQIMADAGAHPCQILATIHQNNSSSMAISQTIYNILYSIRQEKLNACMPIQALLDELQGSDFEFEYKSTSATSDSHLNPCTVIFKSTMGLPCSHVISEHLATGQPLQQADIHKHWWIQGRHFKFLKPIYSANENNTDLQPLLQSLTQLYQFWPPHQQAIIYA</sequence>
<proteinExistence type="inferred from homology"/>
<reference evidence="3" key="1">
    <citation type="submission" date="2021-06" db="EMBL/GenBank/DDBJ databases">
        <authorList>
            <person name="Kallberg Y."/>
            <person name="Tangrot J."/>
            <person name="Rosling A."/>
        </authorList>
    </citation>
    <scope>NUCLEOTIDE SEQUENCE</scope>
    <source>
        <strain evidence="3">FL966</strain>
    </source>
</reference>
<feature type="domain" description="FAR1" evidence="2">
    <location>
        <begin position="18"/>
        <end position="100"/>
    </location>
</feature>
<evidence type="ECO:0000256" key="1">
    <source>
        <dbReference type="ARBA" id="ARBA00009986"/>
    </source>
</evidence>
<dbReference type="GO" id="GO:0004491">
    <property type="term" value="F:methylmalonate-semialdehyde dehydrogenase (acylating, NAD) activity"/>
    <property type="evidence" value="ECO:0007669"/>
    <property type="project" value="InterPro"/>
</dbReference>
<dbReference type="EMBL" id="CAJVQA010007148">
    <property type="protein sequence ID" value="CAG8652447.1"/>
    <property type="molecule type" value="Genomic_DNA"/>
</dbReference>
<dbReference type="OrthoDB" id="2421987at2759"/>
<name>A0A9N9DZ06_9GLOM</name>
<dbReference type="Proteomes" id="UP000789759">
    <property type="component" value="Unassembled WGS sequence"/>
</dbReference>
<comment type="caution">
    <text evidence="3">The sequence shown here is derived from an EMBL/GenBank/DDBJ whole genome shotgun (WGS) entry which is preliminary data.</text>
</comment>
<keyword evidence="4" id="KW-1185">Reference proteome</keyword>
<dbReference type="GO" id="GO:0006210">
    <property type="term" value="P:thymine catabolic process"/>
    <property type="evidence" value="ECO:0007669"/>
    <property type="project" value="TreeGrafter"/>
</dbReference>
<gene>
    <name evidence="3" type="ORF">CPELLU_LOCUS9405</name>
</gene>
<comment type="similarity">
    <text evidence="1">Belongs to the aldehyde dehydrogenase family.</text>
</comment>
<dbReference type="PANTHER" id="PTHR43866:SF3">
    <property type="entry name" value="METHYLMALONATE-SEMIALDEHYDE DEHYDROGENASE [ACYLATING], MITOCHONDRIAL"/>
    <property type="match status" value="1"/>
</dbReference>
<dbReference type="PANTHER" id="PTHR43866">
    <property type="entry name" value="MALONATE-SEMIALDEHYDE DEHYDROGENASE"/>
    <property type="match status" value="1"/>
</dbReference>
<dbReference type="InterPro" id="IPR004330">
    <property type="entry name" value="FAR1_DNA_bnd_dom"/>
</dbReference>